<dbReference type="PROSITE" id="PS51273">
    <property type="entry name" value="GATASE_TYPE_1"/>
    <property type="match status" value="1"/>
</dbReference>
<evidence type="ECO:0000313" key="2">
    <source>
        <dbReference type="EMBL" id="PRY37474.1"/>
    </source>
</evidence>
<keyword evidence="3" id="KW-1185">Reference proteome</keyword>
<comment type="caution">
    <text evidence="2">The sequence shown here is derived from an EMBL/GenBank/DDBJ whole genome shotgun (WGS) entry which is preliminary data.</text>
</comment>
<dbReference type="SUPFAM" id="SSF52317">
    <property type="entry name" value="Class I glutamine amidotransferase-like"/>
    <property type="match status" value="1"/>
</dbReference>
<evidence type="ECO:0000313" key="3">
    <source>
        <dbReference type="Proteomes" id="UP000239494"/>
    </source>
</evidence>
<protein>
    <submittedName>
        <fullName evidence="2">GMP synthase (Glutamine-hydrolysing)</fullName>
    </submittedName>
</protein>
<dbReference type="AlphaFoldDB" id="A0A2T0SVM9"/>
<dbReference type="PANTHER" id="PTHR42695:SF5">
    <property type="entry name" value="GLUTAMINE AMIDOTRANSFERASE YLR126C-RELATED"/>
    <property type="match status" value="1"/>
</dbReference>
<dbReference type="OrthoDB" id="5196541at2"/>
<name>A0A2T0SVM9_9PSEU</name>
<accession>A0A2T0SVM9</accession>
<dbReference type="NCBIfam" id="NF005458">
    <property type="entry name" value="PRK07053.1"/>
    <property type="match status" value="1"/>
</dbReference>
<dbReference type="InterPro" id="IPR017926">
    <property type="entry name" value="GATASE"/>
</dbReference>
<dbReference type="EMBL" id="PVTF01000010">
    <property type="protein sequence ID" value="PRY37474.1"/>
    <property type="molecule type" value="Genomic_DNA"/>
</dbReference>
<sequence length="238" mass="24894">MTKTALAVRHLAFEDLGLLHPLLVGSGHTVRYLDVGVEGVDTDAIAAADLVVVLGGPIGANDEDRYPFLGEEIAAIRKRLDGGGRTLGICLGAQLVARALGADVVPSGHTEIGYAPLELTPEGAGSPLRHLDGVPVLHWHNDRFDVPRGAVRLASTPRCPNQAFALGADVLALQFHLETDHRVVEPWLIGHAEALAAAGIHPRDIRTAAAAAGPALTAAASCVVEEWLRGRLDGDAPS</sequence>
<dbReference type="CDD" id="cd01741">
    <property type="entry name" value="GATase1_1"/>
    <property type="match status" value="1"/>
</dbReference>
<proteinExistence type="predicted"/>
<reference evidence="2 3" key="1">
    <citation type="submission" date="2018-03" db="EMBL/GenBank/DDBJ databases">
        <title>Genomic Encyclopedia of Archaeal and Bacterial Type Strains, Phase II (KMG-II): from individual species to whole genera.</title>
        <authorList>
            <person name="Goeker M."/>
        </authorList>
    </citation>
    <scope>NUCLEOTIDE SEQUENCE [LARGE SCALE GENOMIC DNA]</scope>
    <source>
        <strain evidence="2 3">DSM 44720</strain>
    </source>
</reference>
<dbReference type="RefSeq" id="WP_106191832.1">
    <property type="nucleotide sequence ID" value="NZ_PVTF01000010.1"/>
</dbReference>
<dbReference type="Proteomes" id="UP000239494">
    <property type="component" value="Unassembled WGS sequence"/>
</dbReference>
<dbReference type="Pfam" id="PF00117">
    <property type="entry name" value="GATase"/>
    <property type="match status" value="1"/>
</dbReference>
<dbReference type="PANTHER" id="PTHR42695">
    <property type="entry name" value="GLUTAMINE AMIDOTRANSFERASE YLR126C-RELATED"/>
    <property type="match status" value="1"/>
</dbReference>
<evidence type="ECO:0000259" key="1">
    <source>
        <dbReference type="Pfam" id="PF00117"/>
    </source>
</evidence>
<dbReference type="InterPro" id="IPR029062">
    <property type="entry name" value="Class_I_gatase-like"/>
</dbReference>
<dbReference type="GO" id="GO:0005829">
    <property type="term" value="C:cytosol"/>
    <property type="evidence" value="ECO:0007669"/>
    <property type="project" value="TreeGrafter"/>
</dbReference>
<dbReference type="InterPro" id="IPR044992">
    <property type="entry name" value="ChyE-like"/>
</dbReference>
<organism evidence="2 3">
    <name type="scientific">Umezawaea tangerina</name>
    <dbReference type="NCBI Taxonomy" id="84725"/>
    <lineage>
        <taxon>Bacteria</taxon>
        <taxon>Bacillati</taxon>
        <taxon>Actinomycetota</taxon>
        <taxon>Actinomycetes</taxon>
        <taxon>Pseudonocardiales</taxon>
        <taxon>Pseudonocardiaceae</taxon>
        <taxon>Umezawaea</taxon>
    </lineage>
</organism>
<dbReference type="Gene3D" id="3.40.50.880">
    <property type="match status" value="1"/>
</dbReference>
<feature type="domain" description="Glutamine amidotransferase" evidence="1">
    <location>
        <begin position="45"/>
        <end position="183"/>
    </location>
</feature>
<gene>
    <name evidence="2" type="ORF">CLV43_110286</name>
</gene>